<keyword evidence="4" id="KW-1185">Reference proteome</keyword>
<reference evidence="3 4" key="2">
    <citation type="submission" date="2016-11" db="EMBL/GenBank/DDBJ databases">
        <authorList>
            <person name="Varghese N."/>
            <person name="Submissions S."/>
        </authorList>
    </citation>
    <scope>NUCLEOTIDE SEQUENCE [LARGE SCALE GENOMIC DNA]</scope>
    <source>
        <strain evidence="3 4">DSM 6368</strain>
    </source>
</reference>
<dbReference type="AlphaFoldDB" id="A0AB36P0Q5"/>
<sequence>MNLDELENNRQDDQNFQDDKINKGMEIEFPSTDHSITEYAEPDYGNDLSTEEINQENPQEFDNEEPEEEFDDETPDELDEDDEEFTDPNRNE</sequence>
<evidence type="ECO:0000313" key="2">
    <source>
        <dbReference type="EMBL" id="OXB04511.1"/>
    </source>
</evidence>
<feature type="compositionally biased region" description="Acidic residues" evidence="1">
    <location>
        <begin position="49"/>
        <end position="86"/>
    </location>
</feature>
<dbReference type="Proteomes" id="UP000184216">
    <property type="component" value="Unassembled WGS sequence"/>
</dbReference>
<protein>
    <submittedName>
        <fullName evidence="2">Uncharacterized protein</fullName>
    </submittedName>
</protein>
<reference evidence="2 5" key="1">
    <citation type="submission" date="2016-11" db="EMBL/GenBank/DDBJ databases">
        <title>Whole genomes of Flavobacteriaceae.</title>
        <authorList>
            <person name="Stine C."/>
            <person name="Li C."/>
            <person name="Tadesse D."/>
        </authorList>
    </citation>
    <scope>NUCLEOTIDE SEQUENCE [LARGE SCALE GENOMIC DNA]</scope>
    <source>
        <strain evidence="2 5">ATCC 19366</strain>
    </source>
</reference>
<proteinExistence type="predicted"/>
<comment type="caution">
    <text evidence="2">The sequence shown here is derived from an EMBL/GenBank/DDBJ whole genome shotgun (WGS) entry which is preliminary data.</text>
</comment>
<gene>
    <name evidence="2" type="ORF">B0A72_13560</name>
    <name evidence="3" type="ORF">SAMN05444387_1067</name>
</gene>
<feature type="region of interest" description="Disordered" evidence="1">
    <location>
        <begin position="1"/>
        <end position="92"/>
    </location>
</feature>
<dbReference type="RefSeq" id="WP_073394007.1">
    <property type="nucleotide sequence ID" value="NZ_FRBX01000001.1"/>
</dbReference>
<dbReference type="Proteomes" id="UP000198431">
    <property type="component" value="Unassembled WGS sequence"/>
</dbReference>
<dbReference type="EMBL" id="FRBX01000001">
    <property type="protein sequence ID" value="SHL61424.1"/>
    <property type="molecule type" value="Genomic_DNA"/>
</dbReference>
<organism evidence="2 5">
    <name type="scientific">Flavobacterium pectinovorum</name>
    <dbReference type="NCBI Taxonomy" id="29533"/>
    <lineage>
        <taxon>Bacteria</taxon>
        <taxon>Pseudomonadati</taxon>
        <taxon>Bacteroidota</taxon>
        <taxon>Flavobacteriia</taxon>
        <taxon>Flavobacteriales</taxon>
        <taxon>Flavobacteriaceae</taxon>
        <taxon>Flavobacterium</taxon>
    </lineage>
</organism>
<evidence type="ECO:0000313" key="3">
    <source>
        <dbReference type="EMBL" id="SHL61424.1"/>
    </source>
</evidence>
<accession>A0AB36P0Q5</accession>
<feature type="compositionally biased region" description="Basic and acidic residues" evidence="1">
    <location>
        <begin position="7"/>
        <end position="26"/>
    </location>
</feature>
<evidence type="ECO:0000313" key="4">
    <source>
        <dbReference type="Proteomes" id="UP000184216"/>
    </source>
</evidence>
<evidence type="ECO:0000313" key="5">
    <source>
        <dbReference type="Proteomes" id="UP000198431"/>
    </source>
</evidence>
<evidence type="ECO:0000256" key="1">
    <source>
        <dbReference type="SAM" id="MobiDB-lite"/>
    </source>
</evidence>
<dbReference type="EMBL" id="MUHB01000010">
    <property type="protein sequence ID" value="OXB04511.1"/>
    <property type="molecule type" value="Genomic_DNA"/>
</dbReference>
<name>A0AB36P0Q5_9FLAO</name>